<keyword evidence="2" id="KW-0175">Coiled coil</keyword>
<evidence type="ECO:0000313" key="6">
    <source>
        <dbReference type="EMBL" id="SFE67351.1"/>
    </source>
</evidence>
<dbReference type="Pfam" id="PF25954">
    <property type="entry name" value="Beta-barrel_RND_2"/>
    <property type="match status" value="1"/>
</dbReference>
<dbReference type="InterPro" id="IPR058648">
    <property type="entry name" value="HH_CzcB-like"/>
</dbReference>
<dbReference type="GO" id="GO:1990281">
    <property type="term" value="C:efflux pump complex"/>
    <property type="evidence" value="ECO:0007669"/>
    <property type="project" value="TreeGrafter"/>
</dbReference>
<dbReference type="Pfam" id="PF25893">
    <property type="entry name" value="HH_CzcB"/>
    <property type="match status" value="1"/>
</dbReference>
<comment type="similarity">
    <text evidence="1">Belongs to the membrane fusion protein (MFP) (TC 8.A.1) family.</text>
</comment>
<feature type="signal peptide" evidence="3">
    <location>
        <begin position="1"/>
        <end position="21"/>
    </location>
</feature>
<dbReference type="Gene3D" id="1.10.287.470">
    <property type="entry name" value="Helix hairpin bin"/>
    <property type="match status" value="1"/>
</dbReference>
<name>A0A1I2CGA9_9BACT</name>
<dbReference type="OrthoDB" id="9806939at2"/>
<gene>
    <name evidence="6" type="ORF">SAMN05444380_11614</name>
</gene>
<evidence type="ECO:0000256" key="1">
    <source>
        <dbReference type="ARBA" id="ARBA00009477"/>
    </source>
</evidence>
<dbReference type="NCBIfam" id="TIGR01730">
    <property type="entry name" value="RND_mfp"/>
    <property type="match status" value="1"/>
</dbReference>
<feature type="coiled-coil region" evidence="2">
    <location>
        <begin position="29"/>
        <end position="70"/>
    </location>
</feature>
<dbReference type="STRING" id="385682.SAMN05444380_11614"/>
<feature type="coiled-coil region" evidence="2">
    <location>
        <begin position="165"/>
        <end position="192"/>
    </location>
</feature>
<reference evidence="6 7" key="1">
    <citation type="submission" date="2016-10" db="EMBL/GenBank/DDBJ databases">
        <authorList>
            <person name="de Groot N.N."/>
        </authorList>
    </citation>
    <scope>NUCLEOTIDE SEQUENCE [LARGE SCALE GENOMIC DNA]</scope>
    <source>
        <strain evidence="6 7">DSM 19012</strain>
    </source>
</reference>
<evidence type="ECO:0000259" key="5">
    <source>
        <dbReference type="Pfam" id="PF25954"/>
    </source>
</evidence>
<dbReference type="EMBL" id="FONA01000016">
    <property type="protein sequence ID" value="SFE67351.1"/>
    <property type="molecule type" value="Genomic_DNA"/>
</dbReference>
<sequence length="382" mass="42676">MKHLLFVFLLFSLVIAGVGCSADLPANEREIKKQQLETLKKQLAEIKSKIDELEAELRNEEKLDNRVNVEVLRLNPTRFEQFIEVTGNVATDQNIIVSPETAGVIESVSVKEGQVVSRGQVLGRLNTDIIEQSIDEVKVNLQLARTLYQRRKNLWDQNIGSEVEFLQAESNMKALEKRLQGLEAQLEMAVIKAPINGVVDELIQRQGEMAGPAIPFARIVNLSDVYITADVSEQYLGKIHQGDTVLVSFPVLGINTTEAIYRTSSVIDPDSRTFSLRVNLTNQNQKLQPNLMGELKIRVAEITKALVVPSLFVKKDFKGEFLFVAENDSNNVFIARKKYITTSFRDNNQSVVDSGLVPGTLVISSGYDQVTDGTFLNIDKQL</sequence>
<evidence type="ECO:0000313" key="7">
    <source>
        <dbReference type="Proteomes" id="UP000181976"/>
    </source>
</evidence>
<dbReference type="AlphaFoldDB" id="A0A1I2CGA9"/>
<dbReference type="CDD" id="cd14686">
    <property type="entry name" value="bZIP"/>
    <property type="match status" value="1"/>
</dbReference>
<dbReference type="GO" id="GO:0015562">
    <property type="term" value="F:efflux transmembrane transporter activity"/>
    <property type="evidence" value="ECO:0007669"/>
    <property type="project" value="TreeGrafter"/>
</dbReference>
<dbReference type="InterPro" id="IPR006143">
    <property type="entry name" value="RND_pump_MFP"/>
</dbReference>
<evidence type="ECO:0000256" key="2">
    <source>
        <dbReference type="SAM" id="Coils"/>
    </source>
</evidence>
<protein>
    <submittedName>
        <fullName evidence="6">RND family efflux transporter, MFP subunit</fullName>
    </submittedName>
</protein>
<dbReference type="Gene3D" id="2.40.30.170">
    <property type="match status" value="1"/>
</dbReference>
<dbReference type="RefSeq" id="WP_044138671.1">
    <property type="nucleotide sequence ID" value="NZ_AFSL01000056.1"/>
</dbReference>
<organism evidence="6 7">
    <name type="scientific">Thermophagus xiamenensis</name>
    <dbReference type="NCBI Taxonomy" id="385682"/>
    <lineage>
        <taxon>Bacteria</taxon>
        <taxon>Pseudomonadati</taxon>
        <taxon>Bacteroidota</taxon>
        <taxon>Bacteroidia</taxon>
        <taxon>Marinilabiliales</taxon>
        <taxon>Marinilabiliaceae</taxon>
        <taxon>Thermophagus</taxon>
    </lineage>
</organism>
<accession>A0A1I2CGA9</accession>
<dbReference type="PANTHER" id="PTHR30469:SF15">
    <property type="entry name" value="HLYD FAMILY OF SECRETION PROTEINS"/>
    <property type="match status" value="1"/>
</dbReference>
<dbReference type="Gene3D" id="2.40.420.20">
    <property type="match status" value="1"/>
</dbReference>
<dbReference type="InterPro" id="IPR058792">
    <property type="entry name" value="Beta-barrel_RND_2"/>
</dbReference>
<feature type="chain" id="PRO_5010209511" evidence="3">
    <location>
        <begin position="22"/>
        <end position="382"/>
    </location>
</feature>
<dbReference type="eggNOG" id="COG0845">
    <property type="taxonomic scope" value="Bacteria"/>
</dbReference>
<feature type="domain" description="CzcB-like alpha-helical hairpin" evidence="4">
    <location>
        <begin position="138"/>
        <end position="186"/>
    </location>
</feature>
<feature type="domain" description="CusB-like beta-barrel" evidence="5">
    <location>
        <begin position="225"/>
        <end position="298"/>
    </location>
</feature>
<dbReference type="Gene3D" id="2.40.50.100">
    <property type="match status" value="1"/>
</dbReference>
<proteinExistence type="inferred from homology"/>
<dbReference type="Proteomes" id="UP000181976">
    <property type="component" value="Unassembled WGS sequence"/>
</dbReference>
<dbReference type="InParanoid" id="A0A1I2CGA9"/>
<keyword evidence="3" id="KW-0732">Signal</keyword>
<dbReference type="PANTHER" id="PTHR30469">
    <property type="entry name" value="MULTIDRUG RESISTANCE PROTEIN MDTA"/>
    <property type="match status" value="1"/>
</dbReference>
<dbReference type="PROSITE" id="PS51257">
    <property type="entry name" value="PROKAR_LIPOPROTEIN"/>
    <property type="match status" value="1"/>
</dbReference>
<dbReference type="SUPFAM" id="SSF111369">
    <property type="entry name" value="HlyD-like secretion proteins"/>
    <property type="match status" value="1"/>
</dbReference>
<evidence type="ECO:0000256" key="3">
    <source>
        <dbReference type="SAM" id="SignalP"/>
    </source>
</evidence>
<evidence type="ECO:0000259" key="4">
    <source>
        <dbReference type="Pfam" id="PF25893"/>
    </source>
</evidence>
<keyword evidence="7" id="KW-1185">Reference proteome</keyword>